<gene>
    <name evidence="2" type="ORF">CTEN210_12961</name>
</gene>
<proteinExistence type="predicted"/>
<comment type="caution">
    <text evidence="2">The sequence shown here is derived from an EMBL/GenBank/DDBJ whole genome shotgun (WGS) entry which is preliminary data.</text>
</comment>
<accession>A0AAD3D4P0</accession>
<organism evidence="2 3">
    <name type="scientific">Chaetoceros tenuissimus</name>
    <dbReference type="NCBI Taxonomy" id="426638"/>
    <lineage>
        <taxon>Eukaryota</taxon>
        <taxon>Sar</taxon>
        <taxon>Stramenopiles</taxon>
        <taxon>Ochrophyta</taxon>
        <taxon>Bacillariophyta</taxon>
        <taxon>Coscinodiscophyceae</taxon>
        <taxon>Chaetocerotophycidae</taxon>
        <taxon>Chaetocerotales</taxon>
        <taxon>Chaetocerotaceae</taxon>
        <taxon>Chaetoceros</taxon>
    </lineage>
</organism>
<keyword evidence="3" id="KW-1185">Reference proteome</keyword>
<feature type="compositionally biased region" description="Low complexity" evidence="1">
    <location>
        <begin position="155"/>
        <end position="172"/>
    </location>
</feature>
<sequence length="189" mass="19499">MKLNFILTSSLFFGSKVQFGSSQLGNGATCTANIECVSNLCISSVIPNVCSNGQEGSACDFSSQCAIEPSGGYCVQNQCTANPPVVESDLCAGVDCGPGAGNKCIIVSAYAAACQCENTFVQSIDSKGRPTCACQDDWNFDASVNRCFAPPTFAPSKTPTVTPSKSPTSFPSAQPSSAPVEATATCTER</sequence>
<evidence type="ECO:0000256" key="1">
    <source>
        <dbReference type="SAM" id="MobiDB-lite"/>
    </source>
</evidence>
<dbReference type="AlphaFoldDB" id="A0AAD3D4P0"/>
<name>A0AAD3D4P0_9STRA</name>
<protein>
    <submittedName>
        <fullName evidence="2">Uncharacterized protein</fullName>
    </submittedName>
</protein>
<dbReference type="Proteomes" id="UP001054902">
    <property type="component" value="Unassembled WGS sequence"/>
</dbReference>
<evidence type="ECO:0000313" key="3">
    <source>
        <dbReference type="Proteomes" id="UP001054902"/>
    </source>
</evidence>
<dbReference type="EMBL" id="BLLK01000052">
    <property type="protein sequence ID" value="GFH56485.1"/>
    <property type="molecule type" value="Genomic_DNA"/>
</dbReference>
<reference evidence="2 3" key="1">
    <citation type="journal article" date="2021" name="Sci. Rep.">
        <title>The genome of the diatom Chaetoceros tenuissimus carries an ancient integrated fragment of an extant virus.</title>
        <authorList>
            <person name="Hongo Y."/>
            <person name="Kimura K."/>
            <person name="Takaki Y."/>
            <person name="Yoshida Y."/>
            <person name="Baba S."/>
            <person name="Kobayashi G."/>
            <person name="Nagasaki K."/>
            <person name="Hano T."/>
            <person name="Tomaru Y."/>
        </authorList>
    </citation>
    <scope>NUCLEOTIDE SEQUENCE [LARGE SCALE GENOMIC DNA]</scope>
    <source>
        <strain evidence="2 3">NIES-3715</strain>
    </source>
</reference>
<evidence type="ECO:0000313" key="2">
    <source>
        <dbReference type="EMBL" id="GFH56485.1"/>
    </source>
</evidence>
<feature type="region of interest" description="Disordered" evidence="1">
    <location>
        <begin position="152"/>
        <end position="189"/>
    </location>
</feature>